<gene>
    <name evidence="1" type="ORF">GMOD_00008108</name>
</gene>
<sequence length="88" mass="10375">MLLGVEVEYEHAMHQKYGEVVRLGPDRLTYITPAGLERHFRLRSRKTPRKDQRLHHLLEPTITGDFPLGPTYDTAEHRARRRNLRTCV</sequence>
<proteinExistence type="predicted"/>
<evidence type="ECO:0000313" key="1">
    <source>
        <dbReference type="EMBL" id="RMZ73576.1"/>
    </source>
</evidence>
<evidence type="ECO:0000313" key="2">
    <source>
        <dbReference type="Proteomes" id="UP000265663"/>
    </source>
</evidence>
<dbReference type="OrthoDB" id="3945418at2759"/>
<dbReference type="AlphaFoldDB" id="A0A3M7MGC3"/>
<organism evidence="1 2">
    <name type="scientific">Pyrenophora seminiperda CCB06</name>
    <dbReference type="NCBI Taxonomy" id="1302712"/>
    <lineage>
        <taxon>Eukaryota</taxon>
        <taxon>Fungi</taxon>
        <taxon>Dikarya</taxon>
        <taxon>Ascomycota</taxon>
        <taxon>Pezizomycotina</taxon>
        <taxon>Dothideomycetes</taxon>
        <taxon>Pleosporomycetidae</taxon>
        <taxon>Pleosporales</taxon>
        <taxon>Pleosporineae</taxon>
        <taxon>Pleosporaceae</taxon>
        <taxon>Pyrenophora</taxon>
    </lineage>
</organism>
<keyword evidence="2" id="KW-1185">Reference proteome</keyword>
<dbReference type="EMBL" id="KE747840">
    <property type="protein sequence ID" value="RMZ73576.1"/>
    <property type="molecule type" value="Genomic_DNA"/>
</dbReference>
<protein>
    <submittedName>
        <fullName evidence="1">Cytochrome p450</fullName>
    </submittedName>
</protein>
<reference evidence="1 2" key="1">
    <citation type="journal article" date="2014" name="PLoS ONE">
        <title>De novo Genome Assembly of the Fungal Plant Pathogen Pyrenophora semeniperda.</title>
        <authorList>
            <person name="Soliai M.M."/>
            <person name="Meyer S.E."/>
            <person name="Udall J.A."/>
            <person name="Elzinga D.E."/>
            <person name="Hermansen R.A."/>
            <person name="Bodily P.M."/>
            <person name="Hart A.A."/>
            <person name="Coleman C.E."/>
        </authorList>
    </citation>
    <scope>NUCLEOTIDE SEQUENCE [LARGE SCALE GENOMIC DNA]</scope>
    <source>
        <strain evidence="1 2">CCB06</strain>
        <tissue evidence="1">Mycelium</tissue>
    </source>
</reference>
<accession>A0A3M7MGC3</accession>
<name>A0A3M7MGC3_9PLEO</name>
<dbReference type="Proteomes" id="UP000265663">
    <property type="component" value="Unassembled WGS sequence"/>
</dbReference>